<dbReference type="GO" id="GO:0016747">
    <property type="term" value="F:acyltransferase activity, transferring groups other than amino-acyl groups"/>
    <property type="evidence" value="ECO:0007669"/>
    <property type="project" value="InterPro"/>
</dbReference>
<dbReference type="OrthoDB" id="329272at2759"/>
<dbReference type="EMBL" id="JNBS01001780">
    <property type="protein sequence ID" value="OQR99833.1"/>
    <property type="molecule type" value="Genomic_DNA"/>
</dbReference>
<reference evidence="2 3" key="1">
    <citation type="journal article" date="2014" name="Genome Biol. Evol.">
        <title>The secreted proteins of Achlya hypogyna and Thraustotheca clavata identify the ancestral oomycete secretome and reveal gene acquisitions by horizontal gene transfer.</title>
        <authorList>
            <person name="Misner I."/>
            <person name="Blouin N."/>
            <person name="Leonard G."/>
            <person name="Richards T.A."/>
            <person name="Lane C.E."/>
        </authorList>
    </citation>
    <scope>NUCLEOTIDE SEQUENCE [LARGE SCALE GENOMIC DNA]</scope>
    <source>
        <strain evidence="2 3">ATCC 34112</strain>
    </source>
</reference>
<feature type="domain" description="N-acetyltransferase" evidence="1">
    <location>
        <begin position="3"/>
        <end position="151"/>
    </location>
</feature>
<dbReference type="InterPro" id="IPR016181">
    <property type="entry name" value="Acyl_CoA_acyltransferase"/>
</dbReference>
<accession>A0A1V9ZPE2</accession>
<evidence type="ECO:0000259" key="1">
    <source>
        <dbReference type="PROSITE" id="PS51186"/>
    </source>
</evidence>
<keyword evidence="2" id="KW-0808">Transferase</keyword>
<protein>
    <submittedName>
        <fullName evidence="2">GNAT family acetyltransferase</fullName>
    </submittedName>
</protein>
<dbReference type="STRING" id="74557.A0A1V9ZPE2"/>
<dbReference type="CDD" id="cd04301">
    <property type="entry name" value="NAT_SF"/>
    <property type="match status" value="1"/>
</dbReference>
<dbReference type="AlphaFoldDB" id="A0A1V9ZPE2"/>
<comment type="caution">
    <text evidence="2">The sequence shown here is derived from an EMBL/GenBank/DDBJ whole genome shotgun (WGS) entry which is preliminary data.</text>
</comment>
<dbReference type="InterPro" id="IPR000182">
    <property type="entry name" value="GNAT_dom"/>
</dbReference>
<name>A0A1V9ZPE2_9STRA</name>
<dbReference type="SUPFAM" id="SSF55729">
    <property type="entry name" value="Acyl-CoA N-acyltransferases (Nat)"/>
    <property type="match status" value="1"/>
</dbReference>
<evidence type="ECO:0000313" key="3">
    <source>
        <dbReference type="Proteomes" id="UP000243217"/>
    </source>
</evidence>
<dbReference type="Pfam" id="PF13673">
    <property type="entry name" value="Acetyltransf_10"/>
    <property type="match status" value="1"/>
</dbReference>
<dbReference type="Gene3D" id="3.40.630.30">
    <property type="match status" value="1"/>
</dbReference>
<sequence length="151" mass="16767">MCKPLRELSAAMLYDIMHVRCAVFIVEQTCPYLDTDNLDKLPSCLHLAALDDDQSIVAYARLLGPGSKGSKQKWPMIGRVVIAPAHRGQGVGKILMEKAIAECRRAWPKQPIEISAQAHLEAFYKSLGFNTTSEPYDDDGILHIDMVLNAE</sequence>
<dbReference type="PROSITE" id="PS51186">
    <property type="entry name" value="GNAT"/>
    <property type="match status" value="1"/>
</dbReference>
<proteinExistence type="predicted"/>
<organism evidence="2 3">
    <name type="scientific">Thraustotheca clavata</name>
    <dbReference type="NCBI Taxonomy" id="74557"/>
    <lineage>
        <taxon>Eukaryota</taxon>
        <taxon>Sar</taxon>
        <taxon>Stramenopiles</taxon>
        <taxon>Oomycota</taxon>
        <taxon>Saprolegniomycetes</taxon>
        <taxon>Saprolegniales</taxon>
        <taxon>Achlyaceae</taxon>
        <taxon>Thraustotheca</taxon>
    </lineage>
</organism>
<evidence type="ECO:0000313" key="2">
    <source>
        <dbReference type="EMBL" id="OQR99833.1"/>
    </source>
</evidence>
<keyword evidence="3" id="KW-1185">Reference proteome</keyword>
<gene>
    <name evidence="2" type="ORF">THRCLA_06366</name>
</gene>
<dbReference type="Proteomes" id="UP000243217">
    <property type="component" value="Unassembled WGS sequence"/>
</dbReference>